<dbReference type="Proteomes" id="UP000239532">
    <property type="component" value="Unassembled WGS sequence"/>
</dbReference>
<evidence type="ECO:0000313" key="3">
    <source>
        <dbReference type="Proteomes" id="UP000239532"/>
    </source>
</evidence>
<name>A0A2S9WY92_9FLAO</name>
<proteinExistence type="predicted"/>
<evidence type="ECO:0000313" key="2">
    <source>
        <dbReference type="EMBL" id="PRP68437.1"/>
    </source>
</evidence>
<reference evidence="2 3" key="1">
    <citation type="submission" date="2016-11" db="EMBL/GenBank/DDBJ databases">
        <title>Trade-off between light-utilization and light-protection in marine flavobacteria.</title>
        <authorList>
            <person name="Kumagai Y."/>
        </authorList>
    </citation>
    <scope>NUCLEOTIDE SEQUENCE [LARGE SCALE GENOMIC DNA]</scope>
    <source>
        <strain evidence="2 3">JCM 17109</strain>
    </source>
</reference>
<feature type="domain" description="DUF7507" evidence="1">
    <location>
        <begin position="1"/>
        <end position="23"/>
    </location>
</feature>
<dbReference type="NCBIfam" id="TIGR01451">
    <property type="entry name" value="B_ant_repeat"/>
    <property type="match status" value="1"/>
</dbReference>
<comment type="caution">
    <text evidence="2">The sequence shown here is derived from an EMBL/GenBank/DDBJ whole genome shotgun (WGS) entry which is preliminary data.</text>
</comment>
<dbReference type="Pfam" id="PF24346">
    <property type="entry name" value="DUF7507"/>
    <property type="match status" value="1"/>
</dbReference>
<dbReference type="AlphaFoldDB" id="A0A2S9WY92"/>
<sequence length="23" mass="2424">MGETISYSFEVTNSGATTLTNVT</sequence>
<accession>A0A2S9WY92</accession>
<dbReference type="EMBL" id="MQUC01000003">
    <property type="protein sequence ID" value="PRP68437.1"/>
    <property type="molecule type" value="Genomic_DNA"/>
</dbReference>
<evidence type="ECO:0000259" key="1">
    <source>
        <dbReference type="Pfam" id="PF24346"/>
    </source>
</evidence>
<dbReference type="InterPro" id="IPR055354">
    <property type="entry name" value="DUF7507"/>
</dbReference>
<keyword evidence="3" id="KW-1185">Reference proteome</keyword>
<dbReference type="InterPro" id="IPR047589">
    <property type="entry name" value="DUF11_rpt"/>
</dbReference>
<gene>
    <name evidence="2" type="ORF">BST86_14565</name>
</gene>
<organism evidence="2 3">
    <name type="scientific">Nonlabens agnitus</name>
    <dbReference type="NCBI Taxonomy" id="870484"/>
    <lineage>
        <taxon>Bacteria</taxon>
        <taxon>Pseudomonadati</taxon>
        <taxon>Bacteroidota</taxon>
        <taxon>Flavobacteriia</taxon>
        <taxon>Flavobacteriales</taxon>
        <taxon>Flavobacteriaceae</taxon>
        <taxon>Nonlabens</taxon>
    </lineage>
</organism>
<protein>
    <recommendedName>
        <fullName evidence="1">DUF7507 domain-containing protein</fullName>
    </recommendedName>
</protein>